<proteinExistence type="predicted"/>
<dbReference type="AlphaFoldDB" id="A0A1D6M0Z2"/>
<gene>
    <name evidence="1" type="ORF">ZEAMMB73_Zm00001d037836</name>
</gene>
<dbReference type="GO" id="GO:0003677">
    <property type="term" value="F:DNA binding"/>
    <property type="evidence" value="ECO:0007669"/>
    <property type="project" value="UniProtKB-KW"/>
</dbReference>
<keyword evidence="1" id="KW-0238">DNA-binding</keyword>
<accession>A0A1D6M0Z2</accession>
<dbReference type="EMBL" id="CM000782">
    <property type="protein sequence ID" value="AQK84937.1"/>
    <property type="molecule type" value="Genomic_DNA"/>
</dbReference>
<organism evidence="1">
    <name type="scientific">Zea mays</name>
    <name type="common">Maize</name>
    <dbReference type="NCBI Taxonomy" id="4577"/>
    <lineage>
        <taxon>Eukaryota</taxon>
        <taxon>Viridiplantae</taxon>
        <taxon>Streptophyta</taxon>
        <taxon>Embryophyta</taxon>
        <taxon>Tracheophyta</taxon>
        <taxon>Spermatophyta</taxon>
        <taxon>Magnoliopsida</taxon>
        <taxon>Liliopsida</taxon>
        <taxon>Poales</taxon>
        <taxon>Poaceae</taxon>
        <taxon>PACMAD clade</taxon>
        <taxon>Panicoideae</taxon>
        <taxon>Andropogonodae</taxon>
        <taxon>Andropogoneae</taxon>
        <taxon>Tripsacinae</taxon>
        <taxon>Zea</taxon>
    </lineage>
</organism>
<dbReference type="ExpressionAtlas" id="A0A1D6M0Z2">
    <property type="expression patterns" value="baseline and differential"/>
</dbReference>
<reference evidence="1" key="1">
    <citation type="submission" date="2015-12" db="EMBL/GenBank/DDBJ databases">
        <title>Update maize B73 reference genome by single molecule sequencing technologies.</title>
        <authorList>
            <consortium name="Maize Genome Sequencing Project"/>
            <person name="Ware D."/>
        </authorList>
    </citation>
    <scope>NUCLEOTIDE SEQUENCE</scope>
    <source>
        <tissue evidence="1">Seedling</tissue>
    </source>
</reference>
<protein>
    <submittedName>
        <fullName evidence="1">Putative MYB DNA-binding domain superfamily protein</fullName>
    </submittedName>
</protein>
<sequence>MSPASRAFDALGLVKQINEQSASAVEEAHEVLANGSPWKQHNKENSDKENIENTALKHEHVTSKPPSILMVCKASY</sequence>
<name>A0A1D6M0Z2_MAIZE</name>
<evidence type="ECO:0000313" key="1">
    <source>
        <dbReference type="EMBL" id="AQK84937.1"/>
    </source>
</evidence>